<name>A0A8I6S7T8_CIMLE</name>
<dbReference type="InterPro" id="IPR014001">
    <property type="entry name" value="Helicase_ATP-bd"/>
</dbReference>
<organism evidence="8 9">
    <name type="scientific">Cimex lectularius</name>
    <name type="common">Bed bug</name>
    <name type="synonym">Acanthia lectularia</name>
    <dbReference type="NCBI Taxonomy" id="79782"/>
    <lineage>
        <taxon>Eukaryota</taxon>
        <taxon>Metazoa</taxon>
        <taxon>Ecdysozoa</taxon>
        <taxon>Arthropoda</taxon>
        <taxon>Hexapoda</taxon>
        <taxon>Insecta</taxon>
        <taxon>Pterygota</taxon>
        <taxon>Neoptera</taxon>
        <taxon>Paraneoptera</taxon>
        <taxon>Hemiptera</taxon>
        <taxon>Heteroptera</taxon>
        <taxon>Panheteroptera</taxon>
        <taxon>Cimicomorpha</taxon>
        <taxon>Cimicidae</taxon>
        <taxon>Cimex</taxon>
    </lineage>
</organism>
<dbReference type="AlphaFoldDB" id="A0A8I6S7T8"/>
<dbReference type="SUPFAM" id="SSF52540">
    <property type="entry name" value="P-loop containing nucleoside triphosphate hydrolases"/>
    <property type="match status" value="1"/>
</dbReference>
<dbReference type="SMART" id="SM00490">
    <property type="entry name" value="HELICc"/>
    <property type="match status" value="1"/>
</dbReference>
<dbReference type="EnsemblMetazoa" id="XM_014403930.2">
    <property type="protein sequence ID" value="XP_014259416.1"/>
    <property type="gene ID" value="LOC106672470"/>
</dbReference>
<evidence type="ECO:0000256" key="4">
    <source>
        <dbReference type="ARBA" id="ARBA00022840"/>
    </source>
</evidence>
<dbReference type="PANTHER" id="PTHR18934:SF221">
    <property type="entry name" value="ATP-DEPENDENT RNA HELICASE DHX34-RELATED"/>
    <property type="match status" value="1"/>
</dbReference>
<dbReference type="KEGG" id="clec:106672470"/>
<dbReference type="OMA" id="FERSRTQ"/>
<dbReference type="InterPro" id="IPR027417">
    <property type="entry name" value="P-loop_NTPase"/>
</dbReference>
<dbReference type="InterPro" id="IPR011545">
    <property type="entry name" value="DEAD/DEAH_box_helicase_dom"/>
</dbReference>
<dbReference type="GO" id="GO:0016787">
    <property type="term" value="F:hydrolase activity"/>
    <property type="evidence" value="ECO:0007669"/>
    <property type="project" value="UniProtKB-KW"/>
</dbReference>
<reference evidence="8" key="1">
    <citation type="submission" date="2022-01" db="UniProtKB">
        <authorList>
            <consortium name="EnsemblMetazoa"/>
        </authorList>
    </citation>
    <scope>IDENTIFICATION</scope>
</reference>
<dbReference type="InterPro" id="IPR007502">
    <property type="entry name" value="Helicase-assoc_dom"/>
</dbReference>
<evidence type="ECO:0000313" key="9">
    <source>
        <dbReference type="Proteomes" id="UP000494040"/>
    </source>
</evidence>
<dbReference type="InterPro" id="IPR001650">
    <property type="entry name" value="Helicase_C-like"/>
</dbReference>
<keyword evidence="4" id="KW-0067">ATP-binding</keyword>
<dbReference type="PROSITE" id="PS51194">
    <property type="entry name" value="HELICASE_CTER"/>
    <property type="match status" value="1"/>
</dbReference>
<dbReference type="OrthoDB" id="3363059at2759"/>
<dbReference type="CDD" id="cd18791">
    <property type="entry name" value="SF2_C_RHA"/>
    <property type="match status" value="1"/>
</dbReference>
<evidence type="ECO:0000256" key="2">
    <source>
        <dbReference type="ARBA" id="ARBA00022801"/>
    </source>
</evidence>
<feature type="domain" description="Helicase C-terminal" evidence="7">
    <location>
        <begin position="331"/>
        <end position="499"/>
    </location>
</feature>
<dbReference type="PROSITE" id="PS51192">
    <property type="entry name" value="HELICASE_ATP_BIND_1"/>
    <property type="match status" value="1"/>
</dbReference>
<dbReference type="RefSeq" id="XP_014259416.1">
    <property type="nucleotide sequence ID" value="XM_014403930.2"/>
</dbReference>
<evidence type="ECO:0000256" key="3">
    <source>
        <dbReference type="ARBA" id="ARBA00022806"/>
    </source>
</evidence>
<feature type="domain" description="Helicase ATP-binding" evidence="6">
    <location>
        <begin position="135"/>
        <end position="295"/>
    </location>
</feature>
<protein>
    <recommendedName>
        <fullName evidence="10">ATP-dependent RNA helicase DHX34</fullName>
    </recommendedName>
</protein>
<dbReference type="GeneID" id="106672470"/>
<dbReference type="Pfam" id="PF00271">
    <property type="entry name" value="Helicase_C"/>
    <property type="match status" value="1"/>
</dbReference>
<dbReference type="Gene3D" id="1.20.120.1080">
    <property type="match status" value="1"/>
</dbReference>
<dbReference type="InterPro" id="IPR056382">
    <property type="entry name" value="DHX34_Znf-C2H2"/>
</dbReference>
<dbReference type="GO" id="GO:0003723">
    <property type="term" value="F:RNA binding"/>
    <property type="evidence" value="ECO:0007669"/>
    <property type="project" value="TreeGrafter"/>
</dbReference>
<evidence type="ECO:0000259" key="6">
    <source>
        <dbReference type="PROSITE" id="PS51192"/>
    </source>
</evidence>
<dbReference type="Pfam" id="PF00270">
    <property type="entry name" value="DEAD"/>
    <property type="match status" value="1"/>
</dbReference>
<accession>A0A8I6S7T8</accession>
<dbReference type="Gene3D" id="3.40.50.300">
    <property type="entry name" value="P-loop containing nucleotide triphosphate hydrolases"/>
    <property type="match status" value="2"/>
</dbReference>
<evidence type="ECO:0000259" key="7">
    <source>
        <dbReference type="PROSITE" id="PS51194"/>
    </source>
</evidence>
<proteinExistence type="predicted"/>
<dbReference type="FunFam" id="3.40.50.300:FF:000725">
    <property type="entry name" value="probable ATP-dependent RNA helicase DHX34"/>
    <property type="match status" value="1"/>
</dbReference>
<keyword evidence="1" id="KW-0547">Nucleotide-binding</keyword>
<dbReference type="Pfam" id="PF24485">
    <property type="entry name" value="zf-C2H2_DHX34"/>
    <property type="match status" value="1"/>
</dbReference>
<keyword evidence="2" id="KW-0378">Hydrolase</keyword>
<feature type="region of interest" description="Disordered" evidence="5">
    <location>
        <begin position="689"/>
        <end position="717"/>
    </location>
</feature>
<evidence type="ECO:0000256" key="5">
    <source>
        <dbReference type="SAM" id="MobiDB-lite"/>
    </source>
</evidence>
<dbReference type="Proteomes" id="UP000494040">
    <property type="component" value="Unassembled WGS sequence"/>
</dbReference>
<dbReference type="GO" id="GO:0005524">
    <property type="term" value="F:ATP binding"/>
    <property type="evidence" value="ECO:0007669"/>
    <property type="project" value="UniProtKB-KW"/>
</dbReference>
<sequence>MSFSYSNLFRKRRNELKSLFSLQEFIEDLDDFQLYLTTYDGIKRKASSMNKGNHSNRELYSKIKSHLKLTDEQNDKINSGIRENRHGFSKDTLEGFRLALLSYLLFKKNENDKNFAALQETKANLPVTSYKDEILSTVSSNRVTIIAGDTGCGKSTQVPQYLMNAGYNRIACTQPRRIACIALAKRVAFETQNKFGDKVGYQIRFESIRKKDTKLIFMTEGFLLRQAAQDGLLSEYDVIILDEVHERNLYNDFLLGILKCLIYQRKDLKVVLMSATINISLFSEYFGDIAKVIQVPGRLHPIEVHFSEVPAEKDSSQTKLNAEPYLRILRGIDQKYPKNERGDVLIFVSGLNEIESLITVINGYNEESKNWIPLPLHSSLSLAEQNKVFNYVPQGYRKCVVSTNIAETSVTIDGIRFVIDSGKMKEMSYDATCKMSRLKEFWVSKASAEQRKGRAGRTGPGVCFRLYTREDYEAMQEYTTPEIKRVQLDSLILQMISMGLPNARKFPFIEPPSEESIENSIQTLKEYGALRNNEKLTHMGELLAKLPVDIPVGKMLICGTMFEQADPALSLAATISVQTPFTNRAYRDETCESLRKCLESDHGDPITLLNCLKEWLKIKNARDKSNSSRNWCRSLGLEEQRFYEMCKIRAQFKVHLQDSGLLTNDLNMYMTSEERALRHGELRVLKRLKRTHNTDESQKKKKFLKPDGSMSSADNENGTDVHDIEFWIKNSQPQLKELIQASTACSYKDITILKTIVCSGLYPQVALIDVLNHHKNVRDHLFHTKHKPYLFLHPMSYFSNNPDVLQLNESKIINSPGYDSRSPLSEHHQVLFYMTLLKTNKAYLVHTMRMPAAQSVLIFANDIHTNGDFTCILCDSWIQFRFPDPTMAETFTKKIIQLRTKWGKLIDLHFAAGQNKADVASLRDDLTNDILKIMRVKIRYAVKRILPADLKHIFVGTGHNVYNGDNPFHPTYEMKPNSEVGGTKVAPYLTYHSISDSLKIDDWDCPYCDLKIPLIAIERLQHLAKCNKYHETEKTDDEPKEVSKETKKPNGIRYECEQCNTVLYLTPVEILKHKKSH</sequence>
<dbReference type="FunFam" id="1.20.120.1080:FF:000005">
    <property type="entry name" value="ATP-dependent helicase HrpA"/>
    <property type="match status" value="1"/>
</dbReference>
<evidence type="ECO:0000256" key="1">
    <source>
        <dbReference type="ARBA" id="ARBA00022741"/>
    </source>
</evidence>
<evidence type="ECO:0000313" key="8">
    <source>
        <dbReference type="EnsemblMetazoa" id="XP_014259416.1"/>
    </source>
</evidence>
<dbReference type="SMART" id="SM00487">
    <property type="entry name" value="DEXDc"/>
    <property type="match status" value="1"/>
</dbReference>
<keyword evidence="9" id="KW-1185">Reference proteome</keyword>
<evidence type="ECO:0008006" key="10">
    <source>
        <dbReference type="Google" id="ProtNLM"/>
    </source>
</evidence>
<keyword evidence="3" id="KW-0347">Helicase</keyword>
<dbReference type="PANTHER" id="PTHR18934">
    <property type="entry name" value="ATP-DEPENDENT RNA HELICASE"/>
    <property type="match status" value="1"/>
</dbReference>
<dbReference type="GO" id="GO:0004386">
    <property type="term" value="F:helicase activity"/>
    <property type="evidence" value="ECO:0007669"/>
    <property type="project" value="UniProtKB-KW"/>
</dbReference>
<dbReference type="SMART" id="SM00847">
    <property type="entry name" value="HA2"/>
    <property type="match status" value="1"/>
</dbReference>